<dbReference type="RefSeq" id="WP_098076569.1">
    <property type="nucleotide sequence ID" value="NZ_PDEQ01000006.1"/>
</dbReference>
<evidence type="ECO:0000256" key="4">
    <source>
        <dbReference type="ARBA" id="ARBA00022989"/>
    </source>
</evidence>
<feature type="transmembrane region" description="Helical" evidence="7">
    <location>
        <begin position="180"/>
        <end position="202"/>
    </location>
</feature>
<name>A0A2A8CWH5_9BACT</name>
<evidence type="ECO:0000256" key="5">
    <source>
        <dbReference type="ARBA" id="ARBA00023136"/>
    </source>
</evidence>
<dbReference type="PANTHER" id="PTHR42709:SF6">
    <property type="entry name" value="UNDECAPRENYL PHOSPHATE TRANSPORTER A"/>
    <property type="match status" value="1"/>
</dbReference>
<evidence type="ECO:0000313" key="10">
    <source>
        <dbReference type="Proteomes" id="UP000220102"/>
    </source>
</evidence>
<dbReference type="Pfam" id="PF09335">
    <property type="entry name" value="VTT_dom"/>
    <property type="match status" value="1"/>
</dbReference>
<feature type="domain" description="VTT" evidence="8">
    <location>
        <begin position="40"/>
        <end position="165"/>
    </location>
</feature>
<dbReference type="OrthoDB" id="9813426at2"/>
<dbReference type="AlphaFoldDB" id="A0A2A8CWH5"/>
<gene>
    <name evidence="9" type="ORF">CRI94_13270</name>
</gene>
<feature type="region of interest" description="Disordered" evidence="6">
    <location>
        <begin position="208"/>
        <end position="228"/>
    </location>
</feature>
<keyword evidence="2" id="KW-1003">Cell membrane</keyword>
<evidence type="ECO:0000256" key="3">
    <source>
        <dbReference type="ARBA" id="ARBA00022692"/>
    </source>
</evidence>
<evidence type="ECO:0000259" key="8">
    <source>
        <dbReference type="Pfam" id="PF09335"/>
    </source>
</evidence>
<reference evidence="9 10" key="1">
    <citation type="submission" date="2017-10" db="EMBL/GenBank/DDBJ databases">
        <title>Draft genome of Longibacter Salinarum.</title>
        <authorList>
            <person name="Goh K.M."/>
            <person name="Shamsir M.S."/>
            <person name="Lim S.W."/>
        </authorList>
    </citation>
    <scope>NUCLEOTIDE SEQUENCE [LARGE SCALE GENOMIC DNA]</scope>
    <source>
        <strain evidence="9 10">KCTC 52045</strain>
    </source>
</reference>
<evidence type="ECO:0000256" key="6">
    <source>
        <dbReference type="SAM" id="MobiDB-lite"/>
    </source>
</evidence>
<keyword evidence="5 7" id="KW-0472">Membrane</keyword>
<feature type="compositionally biased region" description="Low complexity" evidence="6">
    <location>
        <begin position="215"/>
        <end position="228"/>
    </location>
</feature>
<dbReference type="InterPro" id="IPR032816">
    <property type="entry name" value="VTT_dom"/>
</dbReference>
<feature type="transmembrane region" description="Helical" evidence="7">
    <location>
        <begin position="21"/>
        <end position="40"/>
    </location>
</feature>
<evidence type="ECO:0000313" key="9">
    <source>
        <dbReference type="EMBL" id="PEN12960.1"/>
    </source>
</evidence>
<comment type="subcellular location">
    <subcellularLocation>
        <location evidence="1">Cell membrane</location>
        <topology evidence="1">Multi-pass membrane protein</topology>
    </subcellularLocation>
</comment>
<evidence type="ECO:0000256" key="7">
    <source>
        <dbReference type="SAM" id="Phobius"/>
    </source>
</evidence>
<comment type="caution">
    <text evidence="9">The sequence shown here is derived from an EMBL/GenBank/DDBJ whole genome shotgun (WGS) entry which is preliminary data.</text>
</comment>
<evidence type="ECO:0000256" key="1">
    <source>
        <dbReference type="ARBA" id="ARBA00004651"/>
    </source>
</evidence>
<keyword evidence="3 7" id="KW-0812">Transmembrane</keyword>
<dbReference type="PANTHER" id="PTHR42709">
    <property type="entry name" value="ALKALINE PHOSPHATASE LIKE PROTEIN"/>
    <property type="match status" value="1"/>
</dbReference>
<accession>A0A2A8CWH5</accession>
<dbReference type="Proteomes" id="UP000220102">
    <property type="component" value="Unassembled WGS sequence"/>
</dbReference>
<evidence type="ECO:0000256" key="2">
    <source>
        <dbReference type="ARBA" id="ARBA00022475"/>
    </source>
</evidence>
<proteinExistence type="predicted"/>
<dbReference type="EMBL" id="PDEQ01000006">
    <property type="protein sequence ID" value="PEN12960.1"/>
    <property type="molecule type" value="Genomic_DNA"/>
</dbReference>
<sequence>MEIFAELFSNFFDWMEALPAIWAYATLFIIAYGENVLPPIPGDMVVVFAGYMAGVGLLDLWLVILLSTIGGAAGFMSMYGIGYYVGQRALTSDKYRWLPRTGIEKAQRWLHEYGYGVVAANRFLSGARSVISLTVGAAQMRPMPTLGWSTFSAAVWCGLISTGGYFVGDNWRMVVEYVRAYGRGMLILLTTIAVILLIRWYLTRNRDASEEGPGSTQSDHSSDASSTS</sequence>
<organism evidence="9 10">
    <name type="scientific">Longibacter salinarum</name>
    <dbReference type="NCBI Taxonomy" id="1850348"/>
    <lineage>
        <taxon>Bacteria</taxon>
        <taxon>Pseudomonadati</taxon>
        <taxon>Rhodothermota</taxon>
        <taxon>Rhodothermia</taxon>
        <taxon>Rhodothermales</taxon>
        <taxon>Salisaetaceae</taxon>
        <taxon>Longibacter</taxon>
    </lineage>
</organism>
<dbReference type="InterPro" id="IPR051311">
    <property type="entry name" value="DedA_domain"/>
</dbReference>
<feature type="transmembrane region" description="Helical" evidence="7">
    <location>
        <begin position="146"/>
        <end position="168"/>
    </location>
</feature>
<keyword evidence="10" id="KW-1185">Reference proteome</keyword>
<dbReference type="GO" id="GO:0005886">
    <property type="term" value="C:plasma membrane"/>
    <property type="evidence" value="ECO:0007669"/>
    <property type="project" value="UniProtKB-SubCell"/>
</dbReference>
<protein>
    <submittedName>
        <fullName evidence="9">DedA family protein</fullName>
    </submittedName>
</protein>
<keyword evidence="4 7" id="KW-1133">Transmembrane helix</keyword>